<evidence type="ECO:0000313" key="3">
    <source>
        <dbReference type="Proteomes" id="UP000182063"/>
    </source>
</evidence>
<reference evidence="3" key="1">
    <citation type="submission" date="2016-11" db="EMBL/GenBank/DDBJ databases">
        <title>Complete Genome Sequence of alachlor-degrading Sphingomonas sp. strain JJ-A5.</title>
        <authorList>
            <person name="Lee H."/>
            <person name="Ka J.-O."/>
        </authorList>
    </citation>
    <scope>NUCLEOTIDE SEQUENCE [LARGE SCALE GENOMIC DNA]</scope>
    <source>
        <strain evidence="3">JJ-A5</strain>
    </source>
</reference>
<protein>
    <recommendedName>
        <fullName evidence="1">Methyltransferase FkbM domain-containing protein</fullName>
    </recommendedName>
</protein>
<dbReference type="Pfam" id="PF05050">
    <property type="entry name" value="Methyltransf_21"/>
    <property type="match status" value="1"/>
</dbReference>
<dbReference type="Proteomes" id="UP000182063">
    <property type="component" value="Chromosome"/>
</dbReference>
<dbReference type="NCBIfam" id="TIGR01444">
    <property type="entry name" value="fkbM_fam"/>
    <property type="match status" value="1"/>
</dbReference>
<dbReference type="EMBL" id="CP018221">
    <property type="protein sequence ID" value="API58566.1"/>
    <property type="molecule type" value="Genomic_DNA"/>
</dbReference>
<gene>
    <name evidence="2" type="ORF">BSL82_03930</name>
</gene>
<dbReference type="PANTHER" id="PTHR34203">
    <property type="entry name" value="METHYLTRANSFERASE, FKBM FAMILY PROTEIN"/>
    <property type="match status" value="1"/>
</dbReference>
<sequence>MARVARACDAYLWYFHNQNNFDFECNGERRVMETVNRWRQGLTVWDVGAHTGEWATVARQRLDGAKLVSFEIVPRIHEQLADTVEHQTFNCGLSDQDGTVSVAWSKDFDTSNSINPRVGSKFFDGNVEMVECQVVRGDRLIEEGQAPAPQFLKIDTEGHDVAVLRGLSRLVASEDAPSIIQMEYGETYLPGGFTLKNIYDILEPHGYAIGKVYPNYVDFRPYEYKLDDFRLGNVVAVNDPKLQAALGA</sequence>
<dbReference type="AlphaFoldDB" id="A0A1L3ZSF4"/>
<dbReference type="KEGG" id="sphj:BSL82_03930"/>
<dbReference type="SUPFAM" id="SSF53335">
    <property type="entry name" value="S-adenosyl-L-methionine-dependent methyltransferases"/>
    <property type="match status" value="1"/>
</dbReference>
<dbReference type="InterPro" id="IPR052514">
    <property type="entry name" value="SAM-dependent_MTase"/>
</dbReference>
<proteinExistence type="predicted"/>
<organism evidence="2 3">
    <name type="scientific">Tardibacter chloracetimidivorans</name>
    <dbReference type="NCBI Taxonomy" id="1921510"/>
    <lineage>
        <taxon>Bacteria</taxon>
        <taxon>Pseudomonadati</taxon>
        <taxon>Pseudomonadota</taxon>
        <taxon>Alphaproteobacteria</taxon>
        <taxon>Sphingomonadales</taxon>
        <taxon>Sphingomonadaceae</taxon>
        <taxon>Tardibacter</taxon>
    </lineage>
</organism>
<name>A0A1L3ZSF4_9SPHN</name>
<dbReference type="InterPro" id="IPR006342">
    <property type="entry name" value="FkbM_mtfrase"/>
</dbReference>
<evidence type="ECO:0000313" key="2">
    <source>
        <dbReference type="EMBL" id="API58566.1"/>
    </source>
</evidence>
<accession>A0A1L3ZSF4</accession>
<dbReference type="Gene3D" id="3.40.50.150">
    <property type="entry name" value="Vaccinia Virus protein VP39"/>
    <property type="match status" value="1"/>
</dbReference>
<feature type="domain" description="Methyltransferase FkbM" evidence="1">
    <location>
        <begin position="46"/>
        <end position="207"/>
    </location>
</feature>
<evidence type="ECO:0000259" key="1">
    <source>
        <dbReference type="Pfam" id="PF05050"/>
    </source>
</evidence>
<dbReference type="PANTHER" id="PTHR34203:SF15">
    <property type="entry name" value="SLL1173 PROTEIN"/>
    <property type="match status" value="1"/>
</dbReference>
<dbReference type="InterPro" id="IPR029063">
    <property type="entry name" value="SAM-dependent_MTases_sf"/>
</dbReference>
<keyword evidence="3" id="KW-1185">Reference proteome</keyword>
<dbReference type="STRING" id="1921510.BSL82_03930"/>